<keyword evidence="4 6" id="KW-0862">Zinc</keyword>
<organism evidence="9 10">
    <name type="scientific">Trichobilharzia regenti</name>
    <name type="common">Nasal bird schistosome</name>
    <dbReference type="NCBI Taxonomy" id="157069"/>
    <lineage>
        <taxon>Eukaryota</taxon>
        <taxon>Metazoa</taxon>
        <taxon>Spiralia</taxon>
        <taxon>Lophotrochozoa</taxon>
        <taxon>Platyhelminthes</taxon>
        <taxon>Trematoda</taxon>
        <taxon>Digenea</taxon>
        <taxon>Strigeidida</taxon>
        <taxon>Schistosomatoidea</taxon>
        <taxon>Schistosomatidae</taxon>
        <taxon>Trichobilharzia</taxon>
    </lineage>
</organism>
<dbReference type="Gene3D" id="3.20.20.330">
    <property type="entry name" value="Homocysteine-binding-like domain"/>
    <property type="match status" value="1"/>
</dbReference>
<dbReference type="WBParaSite" id="TREG1_71210.1">
    <property type="protein sequence ID" value="TREG1_71210.1"/>
    <property type="gene ID" value="TREG1_71210"/>
</dbReference>
<proteinExistence type="predicted"/>
<evidence type="ECO:0000256" key="4">
    <source>
        <dbReference type="ARBA" id="ARBA00022833"/>
    </source>
</evidence>
<comment type="cofactor">
    <cofactor evidence="6">
        <name>Zn(2+)</name>
        <dbReference type="ChEBI" id="CHEBI:29105"/>
    </cofactor>
</comment>
<dbReference type="PROSITE" id="PS50970">
    <property type="entry name" value="HCY"/>
    <property type="match status" value="1"/>
</dbReference>
<feature type="region of interest" description="Disordered" evidence="7">
    <location>
        <begin position="415"/>
        <end position="435"/>
    </location>
</feature>
<feature type="binding site" evidence="6">
    <location>
        <position position="237"/>
    </location>
    <ligand>
        <name>Zn(2+)</name>
        <dbReference type="ChEBI" id="CHEBI:29105"/>
    </ligand>
</feature>
<evidence type="ECO:0000259" key="8">
    <source>
        <dbReference type="PROSITE" id="PS50970"/>
    </source>
</evidence>
<keyword evidence="3 6" id="KW-0479">Metal-binding</keyword>
<comment type="pathway">
    <text evidence="5">Amino-acid biosynthesis; L-methionine biosynthesis via de novo pathway.</text>
</comment>
<dbReference type="Proteomes" id="UP000050795">
    <property type="component" value="Unassembled WGS sequence"/>
</dbReference>
<dbReference type="Pfam" id="PF02574">
    <property type="entry name" value="S-methyl_trans"/>
    <property type="match status" value="1"/>
</dbReference>
<evidence type="ECO:0000256" key="1">
    <source>
        <dbReference type="ARBA" id="ARBA00022603"/>
    </source>
</evidence>
<feature type="binding site" evidence="6">
    <location>
        <position position="368"/>
    </location>
    <ligand>
        <name>Zn(2+)</name>
        <dbReference type="ChEBI" id="CHEBI:29105"/>
    </ligand>
</feature>
<dbReference type="InterPro" id="IPR003726">
    <property type="entry name" value="HCY_dom"/>
</dbReference>
<dbReference type="InterPro" id="IPR051486">
    <property type="entry name" value="Hcy_S-methyltransferase"/>
</dbReference>
<reference evidence="10" key="2">
    <citation type="submission" date="2023-11" db="UniProtKB">
        <authorList>
            <consortium name="WormBaseParasite"/>
        </authorList>
    </citation>
    <scope>IDENTIFICATION</scope>
</reference>
<dbReference type="AlphaFoldDB" id="A0AA85KB91"/>
<keyword evidence="1 6" id="KW-0489">Methyltransferase</keyword>
<evidence type="ECO:0000256" key="6">
    <source>
        <dbReference type="PROSITE-ProRule" id="PRU00333"/>
    </source>
</evidence>
<dbReference type="PANTHER" id="PTHR46015">
    <property type="entry name" value="ZGC:172121"/>
    <property type="match status" value="1"/>
</dbReference>
<reference evidence="9" key="1">
    <citation type="submission" date="2022-06" db="EMBL/GenBank/DDBJ databases">
        <authorList>
            <person name="Berger JAMES D."/>
            <person name="Berger JAMES D."/>
        </authorList>
    </citation>
    <scope>NUCLEOTIDE SEQUENCE [LARGE SCALE GENOMIC DNA]</scope>
</reference>
<sequence>MLDDRVEKWMKEIRVIDGGVETELQRRAKLKIEGHNIESCCLLKNDPNLVCDVHKSFLQAGCDIISTNTFSASPETLIAALNITDTEAVELMRHSVRLVQRAMTTDDWLKRKIQKLPILIAGSLGPYNACIVKENANKNKTQENTFESTFQNLVEFHYKRAEILISSGVDFLAWNKISSLNEILAIVEVMRKLPPTALGWITIDSSDGQITTSGDSLSQMALEVEKCEKVFGVGICCNISNNMIGQALANLYSIYDPCESGNEEGFHPPPCTIRKHHSEESIINAPKRKILILLANDGQIWIPPTSKRLKRGQLLPTLTTLGPKRWVNNILQWSQKRSIISSQGVTNSNNKEVCTSILPLAQWVGGCCRVGPEYIRQLAESIKPDEYFTVLPPNDPLYPYTKEIDDKKTMVFKNVTKRKQSQHDSNKISKKRSKK</sequence>
<dbReference type="GO" id="GO:0008270">
    <property type="term" value="F:zinc ion binding"/>
    <property type="evidence" value="ECO:0007669"/>
    <property type="project" value="InterPro"/>
</dbReference>
<dbReference type="GO" id="GO:0033528">
    <property type="term" value="P:S-methylmethionine cycle"/>
    <property type="evidence" value="ECO:0007669"/>
    <property type="project" value="TreeGrafter"/>
</dbReference>
<evidence type="ECO:0000256" key="7">
    <source>
        <dbReference type="SAM" id="MobiDB-lite"/>
    </source>
</evidence>
<keyword evidence="2 6" id="KW-0808">Transferase</keyword>
<accession>A0AA85KB91</accession>
<evidence type="ECO:0000256" key="2">
    <source>
        <dbReference type="ARBA" id="ARBA00022679"/>
    </source>
</evidence>
<dbReference type="PANTHER" id="PTHR46015:SF1">
    <property type="entry name" value="HOMOCYSTEINE S-METHYLTRANSFERASE-LIKE ISOFORM 1"/>
    <property type="match status" value="1"/>
</dbReference>
<evidence type="ECO:0000313" key="9">
    <source>
        <dbReference type="Proteomes" id="UP000050795"/>
    </source>
</evidence>
<dbReference type="PIRSF" id="PIRSF037505">
    <property type="entry name" value="Betaine_HMT"/>
    <property type="match status" value="1"/>
</dbReference>
<dbReference type="InterPro" id="IPR017226">
    <property type="entry name" value="BHMT-like"/>
</dbReference>
<name>A0AA85KB91_TRIRE</name>
<dbReference type="InterPro" id="IPR036589">
    <property type="entry name" value="HCY_dom_sf"/>
</dbReference>
<dbReference type="SUPFAM" id="SSF82282">
    <property type="entry name" value="Homocysteine S-methyltransferase"/>
    <property type="match status" value="2"/>
</dbReference>
<evidence type="ECO:0000256" key="5">
    <source>
        <dbReference type="ARBA" id="ARBA00034478"/>
    </source>
</evidence>
<protein>
    <recommendedName>
        <fullName evidence="8">Hcy-binding domain-containing protein</fullName>
    </recommendedName>
</protein>
<evidence type="ECO:0000256" key="3">
    <source>
        <dbReference type="ARBA" id="ARBA00022723"/>
    </source>
</evidence>
<feature type="binding site" evidence="6">
    <location>
        <position position="367"/>
    </location>
    <ligand>
        <name>Zn(2+)</name>
        <dbReference type="ChEBI" id="CHEBI:29105"/>
    </ligand>
</feature>
<dbReference type="GO" id="GO:0008898">
    <property type="term" value="F:S-adenosylmethionine-homocysteine S-methyltransferase activity"/>
    <property type="evidence" value="ECO:0007669"/>
    <property type="project" value="TreeGrafter"/>
</dbReference>
<dbReference type="GO" id="GO:0009086">
    <property type="term" value="P:methionine biosynthetic process"/>
    <property type="evidence" value="ECO:0007669"/>
    <property type="project" value="InterPro"/>
</dbReference>
<evidence type="ECO:0000313" key="10">
    <source>
        <dbReference type="WBParaSite" id="TREG1_71210.1"/>
    </source>
</evidence>
<keyword evidence="9" id="KW-1185">Reference proteome</keyword>
<dbReference type="GO" id="GO:0032259">
    <property type="term" value="P:methylation"/>
    <property type="evidence" value="ECO:0007669"/>
    <property type="project" value="UniProtKB-KW"/>
</dbReference>
<feature type="domain" description="Hcy-binding" evidence="8">
    <location>
        <begin position="2"/>
        <end position="382"/>
    </location>
</feature>